<reference evidence="2 3" key="1">
    <citation type="journal article" date="2022" name="Front. Cell. Infect. Microbiol.">
        <title>The Genomes of Two Strains of Taenia crassiceps the Animal Model for the Study of Human Cysticercosis.</title>
        <authorList>
            <person name="Bobes R.J."/>
            <person name="Estrada K."/>
            <person name="Rios-Valencia D.G."/>
            <person name="Calderon-Gallegos A."/>
            <person name="de la Torre P."/>
            <person name="Carrero J.C."/>
            <person name="Sanchez-Flores A."/>
            <person name="Laclette J.P."/>
        </authorList>
    </citation>
    <scope>NUCLEOTIDE SEQUENCE [LARGE SCALE GENOMIC DNA]</scope>
    <source>
        <strain evidence="2">WFUcys</strain>
    </source>
</reference>
<gene>
    <name evidence="2" type="ORF">TcWFU_005239</name>
</gene>
<sequence>MLNVRISLLKTEKDALFTRFKQITQEYKLREAEIRSRNQQAQMEKAGLYADQCQSRASQETLLTLSKTPHKGFGGGCSLDAISQTNALRKQVGQLYCPSQFSSSSSSTHGVHDSSIANHNLGSTAFSGLDKRQMALYGSLIPQQQQIPSKGLLDGPVNNILGNREMNAQELQAISKYLVEFGAASGKMPSAEILNAINAGTISAFLNNPKLAAMVASSSLGSNPRSPSTSSLSTSTGVSSSATAGPPLNSGSGGGSGTFLPPAPTGYRGSITTGQSAQQIQLAQQLAAQQQAAALYTNRGASQS</sequence>
<evidence type="ECO:0000313" key="3">
    <source>
        <dbReference type="Proteomes" id="UP001651158"/>
    </source>
</evidence>
<keyword evidence="3" id="KW-1185">Reference proteome</keyword>
<accession>A0ABR4QL66</accession>
<name>A0ABR4QL66_9CEST</name>
<protein>
    <submittedName>
        <fullName evidence="2">Uncharacterized protein</fullName>
    </submittedName>
</protein>
<feature type="region of interest" description="Disordered" evidence="1">
    <location>
        <begin position="218"/>
        <end position="274"/>
    </location>
</feature>
<evidence type="ECO:0000313" key="2">
    <source>
        <dbReference type="EMBL" id="KAL5110367.1"/>
    </source>
</evidence>
<feature type="compositionally biased region" description="Low complexity" evidence="1">
    <location>
        <begin position="218"/>
        <end position="246"/>
    </location>
</feature>
<proteinExistence type="predicted"/>
<dbReference type="EMBL" id="JAKROA010000002">
    <property type="protein sequence ID" value="KAL5110367.1"/>
    <property type="molecule type" value="Genomic_DNA"/>
</dbReference>
<comment type="caution">
    <text evidence="2">The sequence shown here is derived from an EMBL/GenBank/DDBJ whole genome shotgun (WGS) entry which is preliminary data.</text>
</comment>
<organism evidence="2 3">
    <name type="scientific">Taenia crassiceps</name>
    <dbReference type="NCBI Taxonomy" id="6207"/>
    <lineage>
        <taxon>Eukaryota</taxon>
        <taxon>Metazoa</taxon>
        <taxon>Spiralia</taxon>
        <taxon>Lophotrochozoa</taxon>
        <taxon>Platyhelminthes</taxon>
        <taxon>Cestoda</taxon>
        <taxon>Eucestoda</taxon>
        <taxon>Cyclophyllidea</taxon>
        <taxon>Taeniidae</taxon>
        <taxon>Taenia</taxon>
    </lineage>
</organism>
<dbReference type="Proteomes" id="UP001651158">
    <property type="component" value="Unassembled WGS sequence"/>
</dbReference>
<evidence type="ECO:0000256" key="1">
    <source>
        <dbReference type="SAM" id="MobiDB-lite"/>
    </source>
</evidence>